<keyword evidence="1" id="KW-0732">Signal</keyword>
<dbReference type="EMBL" id="CP139487">
    <property type="protein sequence ID" value="WPU64777.1"/>
    <property type="molecule type" value="Genomic_DNA"/>
</dbReference>
<proteinExistence type="predicted"/>
<evidence type="ECO:0000313" key="3">
    <source>
        <dbReference type="Proteomes" id="UP001324634"/>
    </source>
</evidence>
<name>A0AAX4HN78_9BACT</name>
<dbReference type="KEGG" id="psti:SOO65_18955"/>
<reference evidence="2 3" key="1">
    <citation type="submission" date="2023-11" db="EMBL/GenBank/DDBJ databases">
        <title>Peredibacter starrii A3.12.</title>
        <authorList>
            <person name="Mitchell R.J."/>
        </authorList>
    </citation>
    <scope>NUCLEOTIDE SEQUENCE [LARGE SCALE GENOMIC DNA]</scope>
    <source>
        <strain evidence="2 3">A3.12</strain>
    </source>
</reference>
<gene>
    <name evidence="2" type="ORF">SOO65_18955</name>
</gene>
<dbReference type="AlphaFoldDB" id="A0AAX4HN78"/>
<dbReference type="RefSeq" id="WP_321394221.1">
    <property type="nucleotide sequence ID" value="NZ_CP139487.1"/>
</dbReference>
<organism evidence="2 3">
    <name type="scientific">Peredibacter starrii</name>
    <dbReference type="NCBI Taxonomy" id="28202"/>
    <lineage>
        <taxon>Bacteria</taxon>
        <taxon>Pseudomonadati</taxon>
        <taxon>Bdellovibrionota</taxon>
        <taxon>Bacteriovoracia</taxon>
        <taxon>Bacteriovoracales</taxon>
        <taxon>Bacteriovoracaceae</taxon>
        <taxon>Peredibacter</taxon>
    </lineage>
</organism>
<protein>
    <recommendedName>
        <fullName evidence="4">Lipoprotein</fullName>
    </recommendedName>
</protein>
<accession>A0AAX4HN78</accession>
<feature type="chain" id="PRO_5044027883" description="Lipoprotein" evidence="1">
    <location>
        <begin position="22"/>
        <end position="286"/>
    </location>
</feature>
<evidence type="ECO:0000256" key="1">
    <source>
        <dbReference type="SAM" id="SignalP"/>
    </source>
</evidence>
<evidence type="ECO:0008006" key="4">
    <source>
        <dbReference type="Google" id="ProtNLM"/>
    </source>
</evidence>
<feature type="signal peptide" evidence="1">
    <location>
        <begin position="1"/>
        <end position="21"/>
    </location>
</feature>
<evidence type="ECO:0000313" key="2">
    <source>
        <dbReference type="EMBL" id="WPU64777.1"/>
    </source>
</evidence>
<dbReference type="Proteomes" id="UP001324634">
    <property type="component" value="Chromosome"/>
</dbReference>
<keyword evidence="3" id="KW-1185">Reference proteome</keyword>
<sequence length="286" mass="32336">MKNHLRFLTGLLFLAPNFVSAKCNTGAIEFRNETGFGISIGGKNSSSFEQQQSINIPMTINGEAACYRKKTSLKFNTEENKKGSFRDILITPMDIEFENVPDAHIKQYIFVETDPTNKALTKFHSMRFICSGNIPLSVEAVSDKYLKILTDERASVHVSTVFATGAAAQNLNVGKKEKSNNQETFDFFVKLYKNKTQRSLEEAPKCEYNIPSVFSETTITALTDVHREIASNYTTMETKVVNGCTKDFSGAMANYQLENFKDNESLKDFKVKKKAFSKKILMEWKE</sequence>